<organism evidence="1 2">
    <name type="scientific">Sporothrix schenckii 1099-18</name>
    <dbReference type="NCBI Taxonomy" id="1397361"/>
    <lineage>
        <taxon>Eukaryota</taxon>
        <taxon>Fungi</taxon>
        <taxon>Dikarya</taxon>
        <taxon>Ascomycota</taxon>
        <taxon>Pezizomycotina</taxon>
        <taxon>Sordariomycetes</taxon>
        <taxon>Sordariomycetidae</taxon>
        <taxon>Ophiostomatales</taxon>
        <taxon>Ophiostomataceae</taxon>
        <taxon>Sporothrix</taxon>
    </lineage>
</organism>
<dbReference type="EMBL" id="AXCR01000005">
    <property type="protein sequence ID" value="KJR87504.1"/>
    <property type="molecule type" value="Genomic_DNA"/>
</dbReference>
<dbReference type="RefSeq" id="XP_016590180.1">
    <property type="nucleotide sequence ID" value="XM_016728949.1"/>
</dbReference>
<reference evidence="1 2" key="2">
    <citation type="journal article" date="2015" name="Eukaryot. Cell">
        <title>Asexual propagation of a virulent clone complex in a human and feline outbreak of sporotrichosis.</title>
        <authorList>
            <person name="Teixeira Mde M."/>
            <person name="Rodrigues A.M."/>
            <person name="Tsui C.K."/>
            <person name="de Almeida L.G."/>
            <person name="Van Diepeningen A.D."/>
            <person name="van den Ende B.G."/>
            <person name="Fernandes G.F."/>
            <person name="Kano R."/>
            <person name="Hamelin R.C."/>
            <person name="Lopes-Bezerra L.M."/>
            <person name="Vasconcelos A.T."/>
            <person name="de Hoog S."/>
            <person name="de Camargo Z.P."/>
            <person name="Felipe M.S."/>
        </authorList>
    </citation>
    <scope>NUCLEOTIDE SEQUENCE [LARGE SCALE GENOMIC DNA]</scope>
    <source>
        <strain evidence="1 2">1099-18</strain>
    </source>
</reference>
<name>A0A0F2MEK5_SPOSC</name>
<reference evidence="1 2" key="1">
    <citation type="journal article" date="2014" name="BMC Genomics">
        <title>Comparative genomics of the major fungal agents of human and animal Sporotrichosis: Sporothrix schenckii and Sporothrix brasiliensis.</title>
        <authorList>
            <person name="Teixeira M.M."/>
            <person name="de Almeida L.G."/>
            <person name="Kubitschek-Barreira P."/>
            <person name="Alves F.L."/>
            <person name="Kioshima E.S."/>
            <person name="Abadio A.K."/>
            <person name="Fernandes L."/>
            <person name="Derengowski L.S."/>
            <person name="Ferreira K.S."/>
            <person name="Souza R.C."/>
            <person name="Ruiz J.C."/>
            <person name="de Andrade N.C."/>
            <person name="Paes H.C."/>
            <person name="Nicola A.M."/>
            <person name="Albuquerque P."/>
            <person name="Gerber A.L."/>
            <person name="Martins V.P."/>
            <person name="Peconick L.D."/>
            <person name="Neto A.V."/>
            <person name="Chaucanez C.B."/>
            <person name="Silva P.A."/>
            <person name="Cunha O.L."/>
            <person name="de Oliveira F.F."/>
            <person name="dos Santos T.C."/>
            <person name="Barros A.L."/>
            <person name="Soares M.A."/>
            <person name="de Oliveira L.M."/>
            <person name="Marini M.M."/>
            <person name="Villalobos-Duno H."/>
            <person name="Cunha M.M."/>
            <person name="de Hoog S."/>
            <person name="da Silveira J.F."/>
            <person name="Henrissat B."/>
            <person name="Nino-Vega G.A."/>
            <person name="Cisalpino P.S."/>
            <person name="Mora-Montes H.M."/>
            <person name="Almeida S.R."/>
            <person name="Stajich J.E."/>
            <person name="Lopes-Bezerra L.M."/>
            <person name="Vasconcelos A.T."/>
            <person name="Felipe M.S."/>
        </authorList>
    </citation>
    <scope>NUCLEOTIDE SEQUENCE [LARGE SCALE GENOMIC DNA]</scope>
    <source>
        <strain evidence="1 2">1099-18</strain>
    </source>
</reference>
<gene>
    <name evidence="1" type="ORF">SPSK_02053</name>
</gene>
<dbReference type="VEuPathDB" id="FungiDB:SPSK_02053"/>
<sequence>MTLTRIVKAESGPQTTGAVSSHWKTDVFASRKNLACAWTSSALSIHAIHTLYAKLENDYPKKEEPPDDHLVGTVQHSVVDVAFARVLWRWTNGLVLFCHTKSAVASKRTRKRSPCNA</sequence>
<proteinExistence type="predicted"/>
<dbReference type="Proteomes" id="UP000033710">
    <property type="component" value="Unassembled WGS sequence"/>
</dbReference>
<dbReference type="GeneID" id="27664226"/>
<accession>A0A0F2MEK5</accession>
<dbReference type="KEGG" id="ssck:SPSK_02053"/>
<comment type="caution">
    <text evidence="1">The sequence shown here is derived from an EMBL/GenBank/DDBJ whole genome shotgun (WGS) entry which is preliminary data.</text>
</comment>
<dbReference type="AlphaFoldDB" id="A0A0F2MEK5"/>
<protein>
    <submittedName>
        <fullName evidence="1">Uncharacterized protein</fullName>
    </submittedName>
</protein>
<evidence type="ECO:0000313" key="2">
    <source>
        <dbReference type="Proteomes" id="UP000033710"/>
    </source>
</evidence>
<evidence type="ECO:0000313" key="1">
    <source>
        <dbReference type="EMBL" id="KJR87504.1"/>
    </source>
</evidence>